<evidence type="ECO:0000256" key="3">
    <source>
        <dbReference type="ARBA" id="ARBA00004123"/>
    </source>
</evidence>
<dbReference type="Pfam" id="PF18439">
    <property type="entry name" value="zf_UBZ"/>
    <property type="match status" value="1"/>
</dbReference>
<dbReference type="InterPro" id="IPR017961">
    <property type="entry name" value="DNA_pol_Y-fam_little_finger"/>
</dbReference>
<dbReference type="GO" id="GO:0005634">
    <property type="term" value="C:nucleus"/>
    <property type="evidence" value="ECO:0007669"/>
    <property type="project" value="UniProtKB-SubCell"/>
</dbReference>
<dbReference type="Pfam" id="PF00817">
    <property type="entry name" value="IMS"/>
    <property type="match status" value="1"/>
</dbReference>
<gene>
    <name evidence="20" type="ORF">HDID_LOCUS10644</name>
</gene>
<comment type="similarity">
    <text evidence="4">Belongs to the DNA polymerase type-Y family.</text>
</comment>
<feature type="domain" description="UBZ3-type" evidence="19">
    <location>
        <begin position="523"/>
        <end position="557"/>
    </location>
</feature>
<dbReference type="InterPro" id="IPR036775">
    <property type="entry name" value="DNA_pol_Y-fam_lit_finger_sf"/>
</dbReference>
<dbReference type="FunFam" id="1.10.150.20:FF:000014">
    <property type="entry name" value="Polymerase (DNA directed), eta"/>
    <property type="match status" value="1"/>
</dbReference>
<comment type="catalytic activity">
    <reaction evidence="16">
        <text>DNA(n) + a 2'-deoxyribonucleoside 5'-triphosphate = DNA(n+1) + diphosphate</text>
        <dbReference type="Rhea" id="RHEA:22508"/>
        <dbReference type="Rhea" id="RHEA-COMP:17339"/>
        <dbReference type="Rhea" id="RHEA-COMP:17340"/>
        <dbReference type="ChEBI" id="CHEBI:33019"/>
        <dbReference type="ChEBI" id="CHEBI:61560"/>
        <dbReference type="ChEBI" id="CHEBI:173112"/>
        <dbReference type="EC" id="2.7.7.7"/>
    </reaction>
</comment>
<evidence type="ECO:0000256" key="9">
    <source>
        <dbReference type="ARBA" id="ARBA00022763"/>
    </source>
</evidence>
<evidence type="ECO:0000256" key="12">
    <source>
        <dbReference type="ARBA" id="ARBA00022842"/>
    </source>
</evidence>
<dbReference type="Gene3D" id="1.10.150.20">
    <property type="entry name" value="5' to 3' exonuclease, C-terminal subdomain"/>
    <property type="match status" value="1"/>
</dbReference>
<evidence type="ECO:0000256" key="11">
    <source>
        <dbReference type="ARBA" id="ARBA00022833"/>
    </source>
</evidence>
<dbReference type="SUPFAM" id="SSF56672">
    <property type="entry name" value="DNA/RNA polymerases"/>
    <property type="match status" value="1"/>
</dbReference>
<dbReference type="GO" id="GO:0035861">
    <property type="term" value="C:site of double-strand break"/>
    <property type="evidence" value="ECO:0007669"/>
    <property type="project" value="TreeGrafter"/>
</dbReference>
<dbReference type="GO" id="GO:0008270">
    <property type="term" value="F:zinc ion binding"/>
    <property type="evidence" value="ECO:0007669"/>
    <property type="project" value="UniProtKB-KW"/>
</dbReference>
<evidence type="ECO:0000313" key="22">
    <source>
        <dbReference type="WBParaSite" id="HDID_0001064601-mRNA-1"/>
    </source>
</evidence>
<evidence type="ECO:0000313" key="21">
    <source>
        <dbReference type="Proteomes" id="UP000274504"/>
    </source>
</evidence>
<dbReference type="Pfam" id="PF21704">
    <property type="entry name" value="POLH-Rev1_HhH"/>
    <property type="match status" value="1"/>
</dbReference>
<evidence type="ECO:0000256" key="1">
    <source>
        <dbReference type="ARBA" id="ARBA00001936"/>
    </source>
</evidence>
<dbReference type="SUPFAM" id="SSF100879">
    <property type="entry name" value="Lesion bypass DNA polymerase (Y-family), little finger domain"/>
    <property type="match status" value="1"/>
</dbReference>
<evidence type="ECO:0000256" key="15">
    <source>
        <dbReference type="ARBA" id="ARBA00044975"/>
    </source>
</evidence>
<reference evidence="22" key="1">
    <citation type="submission" date="2017-02" db="UniProtKB">
        <authorList>
            <consortium name="WormBaseParasite"/>
        </authorList>
    </citation>
    <scope>IDENTIFICATION</scope>
</reference>
<proteinExistence type="inferred from homology"/>
<dbReference type="InterPro" id="IPR041298">
    <property type="entry name" value="UBZ3"/>
</dbReference>
<organism evidence="22">
    <name type="scientific">Hymenolepis diminuta</name>
    <name type="common">Rat tapeworm</name>
    <dbReference type="NCBI Taxonomy" id="6216"/>
    <lineage>
        <taxon>Eukaryota</taxon>
        <taxon>Metazoa</taxon>
        <taxon>Spiralia</taxon>
        <taxon>Lophotrochozoa</taxon>
        <taxon>Platyhelminthes</taxon>
        <taxon>Cestoda</taxon>
        <taxon>Eucestoda</taxon>
        <taxon>Cyclophyllidea</taxon>
        <taxon>Hymenolepididae</taxon>
        <taxon>Hymenolepis</taxon>
    </lineage>
</organism>
<evidence type="ECO:0000256" key="13">
    <source>
        <dbReference type="ARBA" id="ARBA00023204"/>
    </source>
</evidence>
<dbReference type="InterPro" id="IPR052230">
    <property type="entry name" value="DNA_polymerase_eta"/>
</dbReference>
<keyword evidence="7" id="KW-0548">Nucleotidyltransferase</keyword>
<comment type="cofactor">
    <cofactor evidence="1">
        <name>Mn(2+)</name>
        <dbReference type="ChEBI" id="CHEBI:29035"/>
    </cofactor>
</comment>
<dbReference type="GO" id="GO:0006281">
    <property type="term" value="P:DNA repair"/>
    <property type="evidence" value="ECO:0007669"/>
    <property type="project" value="UniProtKB-KW"/>
</dbReference>
<evidence type="ECO:0000256" key="6">
    <source>
        <dbReference type="ARBA" id="ARBA00022679"/>
    </source>
</evidence>
<evidence type="ECO:0000259" key="18">
    <source>
        <dbReference type="PROSITE" id="PS50173"/>
    </source>
</evidence>
<keyword evidence="6" id="KW-0808">Transferase</keyword>
<dbReference type="Gene3D" id="3.30.1490.100">
    <property type="entry name" value="DNA polymerase, Y-family, little finger domain"/>
    <property type="match status" value="1"/>
</dbReference>
<evidence type="ECO:0000256" key="16">
    <source>
        <dbReference type="ARBA" id="ARBA00049244"/>
    </source>
</evidence>
<feature type="region of interest" description="Disordered" evidence="17">
    <location>
        <begin position="562"/>
        <end position="600"/>
    </location>
</feature>
<dbReference type="WBParaSite" id="HDID_0001064601-mRNA-1">
    <property type="protein sequence ID" value="HDID_0001064601-mRNA-1"/>
    <property type="gene ID" value="HDID_0001064601"/>
</dbReference>
<dbReference type="PANTHER" id="PTHR45873:SF1">
    <property type="entry name" value="DNA POLYMERASE ETA"/>
    <property type="match status" value="1"/>
</dbReference>
<feature type="compositionally biased region" description="Basic and acidic residues" evidence="17">
    <location>
        <begin position="454"/>
        <end position="478"/>
    </location>
</feature>
<keyword evidence="8" id="KW-0479">Metal-binding</keyword>
<dbReference type="PIRSF" id="PIRSF036603">
    <property type="entry name" value="DPol_eta"/>
    <property type="match status" value="1"/>
</dbReference>
<feature type="compositionally biased region" description="Basic residues" evidence="17">
    <location>
        <begin position="577"/>
        <end position="591"/>
    </location>
</feature>
<keyword evidence="11" id="KW-0862">Zinc</keyword>
<dbReference type="Proteomes" id="UP000274504">
    <property type="component" value="Unassembled WGS sequence"/>
</dbReference>
<dbReference type="FunFam" id="3.40.1170.60:FF:000003">
    <property type="entry name" value="DNA polymerase eta"/>
    <property type="match status" value="1"/>
</dbReference>
<dbReference type="AlphaFoldDB" id="A0A0R3SY01"/>
<keyword evidence="10" id="KW-0863">Zinc-finger</keyword>
<dbReference type="PROSITE" id="PS51907">
    <property type="entry name" value="ZF_UBZ3"/>
    <property type="match status" value="1"/>
</dbReference>
<evidence type="ECO:0000256" key="2">
    <source>
        <dbReference type="ARBA" id="ARBA00001946"/>
    </source>
</evidence>
<evidence type="ECO:0000256" key="17">
    <source>
        <dbReference type="SAM" id="MobiDB-lite"/>
    </source>
</evidence>
<dbReference type="PROSITE" id="PS50173">
    <property type="entry name" value="UMUC"/>
    <property type="match status" value="1"/>
</dbReference>
<evidence type="ECO:0000256" key="8">
    <source>
        <dbReference type="ARBA" id="ARBA00022723"/>
    </source>
</evidence>
<sequence>MDRIVLLIDMDCFYVQVEQKFRPETIGCPCAVIQYTSLSAASIIAVSYEARAKGVSRSLNGDAAKKQCPDIILFQVPTKRGKADLTKYREAGVEVIKSISKFTSKIERASIDEAYIDATDLLDDIANDGEICLEKSILVIDPDTMKVAHNESKRFSSSPPYSLPLSEIEGEIKAFDDLCDGIKLKRALCLAQRIKDQILLDTGFRCSVGVAANRMLAKMSCSLNKPDKITAVPLEAAQHLMNFTKVKKVPGLGGKLGNDLIQRYGLEFIGGLTDKSLSRLIEDYGDKTGNWLYELCRGRDYQAVSVRTLVKSIACSKNFIGKAALKTDEEIRHWLTSLAGELVERIALDRANHNRIPSALSIGVRTEQKDFRSRSLQPSILSSISPRIQESEEIDAAELTIAKKIADITFGAVKSLTGPNPINNISLAVGKFKSFNGSSYGDVKKLFSEQQAKQQKEQEKSETREEKQEENRPARRESFFRKFIEKEEEPPKRESFFHRYIEPVEENVPSTSKSPNFFIQHDSTVDTILCEECGLQIPVHIMPEHSDFHLARKLQAEWTREMKGPTPQSQSISISKKSVRGTKKTRGRGGKSKTEIRNPKIDAFFVKKN</sequence>
<evidence type="ECO:0000256" key="10">
    <source>
        <dbReference type="ARBA" id="ARBA00022771"/>
    </source>
</evidence>
<accession>A0A0R3SY01</accession>
<evidence type="ECO:0000256" key="5">
    <source>
        <dbReference type="ARBA" id="ARBA00012417"/>
    </source>
</evidence>
<evidence type="ECO:0000256" key="14">
    <source>
        <dbReference type="ARBA" id="ARBA00023242"/>
    </source>
</evidence>
<protein>
    <recommendedName>
        <fullName evidence="15">DNA polymerase eta</fullName>
        <ecNumber evidence="5">2.7.7.7</ecNumber>
    </recommendedName>
</protein>
<dbReference type="PANTHER" id="PTHR45873">
    <property type="entry name" value="DNA POLYMERASE ETA"/>
    <property type="match status" value="1"/>
</dbReference>
<reference evidence="20 21" key="2">
    <citation type="submission" date="2018-11" db="EMBL/GenBank/DDBJ databases">
        <authorList>
            <consortium name="Pathogen Informatics"/>
        </authorList>
    </citation>
    <scope>NUCLEOTIDE SEQUENCE [LARGE SCALE GENOMIC DNA]</scope>
</reference>
<dbReference type="OrthoDB" id="5723at2759"/>
<dbReference type="Pfam" id="PF11799">
    <property type="entry name" value="IMS_C"/>
    <property type="match status" value="1"/>
</dbReference>
<name>A0A0R3SY01_HYMDI</name>
<evidence type="ECO:0000256" key="7">
    <source>
        <dbReference type="ARBA" id="ARBA00022695"/>
    </source>
</evidence>
<keyword evidence="12" id="KW-0460">Magnesium</keyword>
<dbReference type="EC" id="2.7.7.7" evidence="5"/>
<dbReference type="InterPro" id="IPR043502">
    <property type="entry name" value="DNA/RNA_pol_sf"/>
</dbReference>
<dbReference type="GO" id="GO:0009411">
    <property type="term" value="P:response to UV"/>
    <property type="evidence" value="ECO:0007669"/>
    <property type="project" value="UniProtKB-ARBA"/>
</dbReference>
<comment type="subcellular location">
    <subcellularLocation>
        <location evidence="3">Nucleus</location>
    </subcellularLocation>
</comment>
<feature type="region of interest" description="Disordered" evidence="17">
    <location>
        <begin position="449"/>
        <end position="478"/>
    </location>
</feature>
<dbReference type="GO" id="GO:0042276">
    <property type="term" value="P:error-prone translesion synthesis"/>
    <property type="evidence" value="ECO:0007669"/>
    <property type="project" value="TreeGrafter"/>
</dbReference>
<evidence type="ECO:0000259" key="19">
    <source>
        <dbReference type="PROSITE" id="PS51907"/>
    </source>
</evidence>
<feature type="domain" description="UmuC" evidence="18">
    <location>
        <begin position="5"/>
        <end position="253"/>
    </location>
</feature>
<evidence type="ECO:0000313" key="20">
    <source>
        <dbReference type="EMBL" id="VDL63701.1"/>
    </source>
</evidence>
<dbReference type="Gene3D" id="3.30.70.270">
    <property type="match status" value="1"/>
</dbReference>
<keyword evidence="14" id="KW-0539">Nucleus</keyword>
<dbReference type="STRING" id="6216.A0A0R3SY01"/>
<dbReference type="GO" id="GO:0003887">
    <property type="term" value="F:DNA-directed DNA polymerase activity"/>
    <property type="evidence" value="ECO:0007669"/>
    <property type="project" value="UniProtKB-EC"/>
</dbReference>
<dbReference type="Gene3D" id="3.40.1170.60">
    <property type="match status" value="1"/>
</dbReference>
<keyword evidence="9" id="KW-0227">DNA damage</keyword>
<dbReference type="InterPro" id="IPR043128">
    <property type="entry name" value="Rev_trsase/Diguanyl_cyclase"/>
</dbReference>
<dbReference type="InterPro" id="IPR001126">
    <property type="entry name" value="UmuC"/>
</dbReference>
<dbReference type="GO" id="GO:0003684">
    <property type="term" value="F:damaged DNA binding"/>
    <property type="evidence" value="ECO:0007669"/>
    <property type="project" value="InterPro"/>
</dbReference>
<keyword evidence="13" id="KW-0234">DNA repair</keyword>
<comment type="cofactor">
    <cofactor evidence="2">
        <name>Mg(2+)</name>
        <dbReference type="ChEBI" id="CHEBI:18420"/>
    </cofactor>
</comment>
<evidence type="ECO:0000256" key="4">
    <source>
        <dbReference type="ARBA" id="ARBA00010945"/>
    </source>
</evidence>
<dbReference type="GO" id="GO:0005657">
    <property type="term" value="C:replication fork"/>
    <property type="evidence" value="ECO:0007669"/>
    <property type="project" value="TreeGrafter"/>
</dbReference>
<dbReference type="EMBL" id="UYSG01011814">
    <property type="protein sequence ID" value="VDL63701.1"/>
    <property type="molecule type" value="Genomic_DNA"/>
</dbReference>